<dbReference type="Proteomes" id="UP000325081">
    <property type="component" value="Unassembled WGS sequence"/>
</dbReference>
<dbReference type="EMBL" id="BKCP01006848">
    <property type="protein sequence ID" value="GER44238.1"/>
    <property type="molecule type" value="Genomic_DNA"/>
</dbReference>
<dbReference type="AlphaFoldDB" id="A0A5A7QH07"/>
<evidence type="ECO:0000313" key="1">
    <source>
        <dbReference type="EMBL" id="GER44238.1"/>
    </source>
</evidence>
<gene>
    <name evidence="1" type="ORF">STAS_21128</name>
</gene>
<accession>A0A5A7QH07</accession>
<proteinExistence type="predicted"/>
<name>A0A5A7QH07_STRAF</name>
<reference evidence="2" key="1">
    <citation type="journal article" date="2019" name="Curr. Biol.">
        <title>Genome Sequence of Striga asiatica Provides Insight into the Evolution of Plant Parasitism.</title>
        <authorList>
            <person name="Yoshida S."/>
            <person name="Kim S."/>
            <person name="Wafula E.K."/>
            <person name="Tanskanen J."/>
            <person name="Kim Y.M."/>
            <person name="Honaas L."/>
            <person name="Yang Z."/>
            <person name="Spallek T."/>
            <person name="Conn C.E."/>
            <person name="Ichihashi Y."/>
            <person name="Cheong K."/>
            <person name="Cui S."/>
            <person name="Der J.P."/>
            <person name="Gundlach H."/>
            <person name="Jiao Y."/>
            <person name="Hori C."/>
            <person name="Ishida J.K."/>
            <person name="Kasahara H."/>
            <person name="Kiba T."/>
            <person name="Kim M.S."/>
            <person name="Koo N."/>
            <person name="Laohavisit A."/>
            <person name="Lee Y.H."/>
            <person name="Lumba S."/>
            <person name="McCourt P."/>
            <person name="Mortimer J.C."/>
            <person name="Mutuku J.M."/>
            <person name="Nomura T."/>
            <person name="Sasaki-Sekimoto Y."/>
            <person name="Seto Y."/>
            <person name="Wang Y."/>
            <person name="Wakatake T."/>
            <person name="Sakakibara H."/>
            <person name="Demura T."/>
            <person name="Yamaguchi S."/>
            <person name="Yoneyama K."/>
            <person name="Manabe R.I."/>
            <person name="Nelson D.C."/>
            <person name="Schulman A.H."/>
            <person name="Timko M.P."/>
            <person name="dePamphilis C.W."/>
            <person name="Choi D."/>
            <person name="Shirasu K."/>
        </authorList>
    </citation>
    <scope>NUCLEOTIDE SEQUENCE [LARGE SCALE GENOMIC DNA]</scope>
    <source>
        <strain evidence="2">cv. UVA1</strain>
    </source>
</reference>
<evidence type="ECO:0000313" key="2">
    <source>
        <dbReference type="Proteomes" id="UP000325081"/>
    </source>
</evidence>
<comment type="caution">
    <text evidence="1">The sequence shown here is derived from an EMBL/GenBank/DDBJ whole genome shotgun (WGS) entry which is preliminary data.</text>
</comment>
<protein>
    <submittedName>
        <fullName evidence="1">Cytochrome bd ubiquinol oxidase</fullName>
    </submittedName>
</protein>
<keyword evidence="2" id="KW-1185">Reference proteome</keyword>
<organism evidence="1 2">
    <name type="scientific">Striga asiatica</name>
    <name type="common">Asiatic witchweed</name>
    <name type="synonym">Buchnera asiatica</name>
    <dbReference type="NCBI Taxonomy" id="4170"/>
    <lineage>
        <taxon>Eukaryota</taxon>
        <taxon>Viridiplantae</taxon>
        <taxon>Streptophyta</taxon>
        <taxon>Embryophyta</taxon>
        <taxon>Tracheophyta</taxon>
        <taxon>Spermatophyta</taxon>
        <taxon>Magnoliopsida</taxon>
        <taxon>eudicotyledons</taxon>
        <taxon>Gunneridae</taxon>
        <taxon>Pentapetalae</taxon>
        <taxon>asterids</taxon>
        <taxon>lamiids</taxon>
        <taxon>Lamiales</taxon>
        <taxon>Orobanchaceae</taxon>
        <taxon>Buchnereae</taxon>
        <taxon>Striga</taxon>
    </lineage>
</organism>
<sequence length="268" mass="29993">MLRAAIIGNHLWRREMTGCESGLDKWRWSLCMERVRLTTEIKFCCVVSNNFWEEGRLGRIDPLWRHGLQREIFSQFRIQSFSNGVCYHEMGGRPELQSLAALHMKTLSNRLKKHGFASKSSPFSPPGNSNSKLRAKFASTSSTITIAKEAPGHILRPPPNGINCNCPFKPTESCKNLSGQNFSGSAHNDGSLPMAHTLMTTRVPDEISGSGGCKRKVSFTMAFKYWHLSKSSSVMDELCPAMFFSSFFSFLMTFSCLMSSDSVHSISV</sequence>